<reference evidence="1 3" key="1">
    <citation type="submission" date="2018-01" db="EMBL/GenBank/DDBJ databases">
        <authorList>
            <person name="Gaut B.S."/>
            <person name="Morton B.R."/>
            <person name="Clegg M.T."/>
            <person name="Duvall M.R."/>
        </authorList>
    </citation>
    <scope>NUCLEOTIDE SEQUENCE [LARGE SCALE GENOMIC DNA]</scope>
    <source>
        <strain evidence="1">Cupriavidus taiwanensis LMG 19425</strain>
        <plasmid evidence="3">Plasmid ii</plasmid>
    </source>
</reference>
<dbReference type="Proteomes" id="UP000255505">
    <property type="component" value="Unassembled WGS sequence"/>
</dbReference>
<keyword evidence="2" id="KW-0614">Plasmid</keyword>
<organism evidence="1 3">
    <name type="scientific">Cupriavidus taiwanensis</name>
    <dbReference type="NCBI Taxonomy" id="164546"/>
    <lineage>
        <taxon>Bacteria</taxon>
        <taxon>Pseudomonadati</taxon>
        <taxon>Pseudomonadota</taxon>
        <taxon>Betaproteobacteria</taxon>
        <taxon>Burkholderiales</taxon>
        <taxon>Burkholderiaceae</taxon>
        <taxon>Cupriavidus</taxon>
    </lineage>
</organism>
<evidence type="ECO:0000313" key="3">
    <source>
        <dbReference type="Proteomes" id="UP000255505"/>
    </source>
</evidence>
<sequence length="310" mass="33218">MTRGETMKAVRAAGRLSAAEGWHQRFATGAIRSLIAFLFTAAAGLAQAAPPHSPGAPESDDWQFAIAPYLWLPNVSGDFRFSGSSSTGGGNLDIGTGPDSYLQNLQFLLMLQAEARKGNWSIFGDAIYLDFSRQDTTLKSVTAGNGTRVVVPRDVATDVGSSMTGGMLQLAAGYTALRAPWGNIEPFGGLRYLNLSASAHWTLSATFTQQGATLAQQGSISQTENLVDAIIGVRGRFNLSSNGRWYVPYYVDVGSGSSSYTLQVSAGAAYAAKWGDIQLTYRYVSYEVSGGELIQRLTFKGPMLGMVFRF</sequence>
<protein>
    <submittedName>
        <fullName evidence="1">Uncharacterized protein</fullName>
    </submittedName>
</protein>
<dbReference type="Proteomes" id="UP000255505">
    <property type="component" value="Plasmid II"/>
</dbReference>
<evidence type="ECO:0000313" key="1">
    <source>
        <dbReference type="EMBL" id="SPK70192.1"/>
    </source>
</evidence>
<dbReference type="EMBL" id="LT991977">
    <property type="protein sequence ID" value="SPK74737.1"/>
    <property type="molecule type" value="Genomic_DNA"/>
</dbReference>
<proteinExistence type="predicted"/>
<geneLocation type="plasmid" evidence="2">
    <name>II</name>
</geneLocation>
<dbReference type="AlphaFoldDB" id="A0A375IA14"/>
<accession>A0A375IA14</accession>
<dbReference type="EMBL" id="OOEF01000035">
    <property type="protein sequence ID" value="SPK70192.1"/>
    <property type="molecule type" value="Genomic_DNA"/>
</dbReference>
<evidence type="ECO:0000313" key="2">
    <source>
        <dbReference type="EMBL" id="SPK74737.1"/>
    </source>
</evidence>
<gene>
    <name evidence="2" type="ORF">CT19425_MP20447</name>
    <name evidence="1" type="ORF">CT19425_U400009</name>
</gene>
<name>A0A375IA14_9BURK</name>